<feature type="binding site" evidence="14">
    <location>
        <position position="239"/>
    </location>
    <ligand>
        <name>substrate</name>
    </ligand>
</feature>
<dbReference type="NCBIfam" id="NF038273">
    <property type="entry name" value="strep_PBP3"/>
    <property type="match status" value="1"/>
</dbReference>
<evidence type="ECO:0000313" key="18">
    <source>
        <dbReference type="EMBL" id="TWS97428.1"/>
    </source>
</evidence>
<keyword evidence="11" id="KW-0961">Cell wall biogenesis/degradation</keyword>
<dbReference type="GO" id="GO:0006508">
    <property type="term" value="P:proteolysis"/>
    <property type="evidence" value="ECO:0007669"/>
    <property type="project" value="UniProtKB-KW"/>
</dbReference>
<dbReference type="InterPro" id="IPR012338">
    <property type="entry name" value="Beta-lactam/transpept-like"/>
</dbReference>
<dbReference type="PANTHER" id="PTHR21581">
    <property type="entry name" value="D-ALANYL-D-ALANINE CARBOXYPEPTIDASE"/>
    <property type="match status" value="1"/>
</dbReference>
<feature type="active site" evidence="13">
    <location>
        <position position="119"/>
    </location>
</feature>
<evidence type="ECO:0000313" key="19">
    <source>
        <dbReference type="Proteomes" id="UP000317430"/>
    </source>
</evidence>
<organism evidence="18 19">
    <name type="scientific">Streptococcus cuniculipharyngis</name>
    <dbReference type="NCBI Taxonomy" id="1562651"/>
    <lineage>
        <taxon>Bacteria</taxon>
        <taxon>Bacillati</taxon>
        <taxon>Bacillota</taxon>
        <taxon>Bacilli</taxon>
        <taxon>Lactobacillales</taxon>
        <taxon>Streptococcaceae</taxon>
        <taxon>Streptococcus</taxon>
    </lineage>
</organism>
<comment type="function">
    <text evidence="1">Removes C-terminal D-alanyl residues from sugar-peptide cell wall precursors.</text>
</comment>
<dbReference type="InterPro" id="IPR018044">
    <property type="entry name" value="Peptidase_S11"/>
</dbReference>
<evidence type="ECO:0000256" key="15">
    <source>
        <dbReference type="RuleBase" id="RU004016"/>
    </source>
</evidence>
<sequence length="411" mass="45298">MKKIISVVLLVLSLLSGQEVAANDFDVPAKYAIAVEASTGKILYEKNADKVAGIASITKILTAYMVYKEVNAGRLKWDDPVNISDYPYQLTVESLASNVPLEKRQYTVRQLLEASMIASANSAAIALAEKIAGSEPRFVDMMTKQLKEWGITDAKLVNASGLNNNLLGNNIYPDSGRNDENMMSAKDVAIIARQLIQDYPDVLTITSKTVADFDGTPMNTYNYMLENQTYYREGVDGLKTGTTDFAGASFVGTSTENGMRIISVILDADKAEDNPFARFIATTNLLDYVRNNYEMTTVIEAGQPFRKSSAPVLDGKQKTVSAVAQKDFNVVQKKSNKISNDITIKTNDQLTAPVKQDELVGTAQFNDKDLVGSGYLGDLPQVELLAGTQVKRSFFLKVWWNHFVIYVNENL</sequence>
<dbReference type="Gene3D" id="2.60.410.10">
    <property type="entry name" value="D-Ala-D-Ala carboxypeptidase, C-terminal domain"/>
    <property type="match status" value="1"/>
</dbReference>
<keyword evidence="7 16" id="KW-0732">Signal</keyword>
<evidence type="ECO:0000256" key="3">
    <source>
        <dbReference type="ARBA" id="ARBA00007164"/>
    </source>
</evidence>
<keyword evidence="5 18" id="KW-0121">Carboxypeptidase</keyword>
<evidence type="ECO:0000256" key="9">
    <source>
        <dbReference type="ARBA" id="ARBA00022960"/>
    </source>
</evidence>
<dbReference type="Gene3D" id="3.40.710.10">
    <property type="entry name" value="DD-peptidase/beta-lactamase superfamily"/>
    <property type="match status" value="1"/>
</dbReference>
<dbReference type="EMBL" id="VOHL01000004">
    <property type="protein sequence ID" value="TWS97428.1"/>
    <property type="molecule type" value="Genomic_DNA"/>
</dbReference>
<comment type="pathway">
    <text evidence="2">Cell wall biogenesis; peptidoglycan biosynthesis.</text>
</comment>
<feature type="active site" description="Acyl-ester intermediate" evidence="13">
    <location>
        <position position="56"/>
    </location>
</feature>
<dbReference type="Pfam" id="PF00768">
    <property type="entry name" value="Peptidase_S11"/>
    <property type="match status" value="1"/>
</dbReference>
<gene>
    <name evidence="18" type="ORF">FRX57_05780</name>
</gene>
<evidence type="ECO:0000256" key="14">
    <source>
        <dbReference type="PIRSR" id="PIRSR618044-2"/>
    </source>
</evidence>
<feature type="chain" id="PRO_5022875721" description="serine-type D-Ala-D-Ala carboxypeptidase" evidence="16">
    <location>
        <begin position="22"/>
        <end position="411"/>
    </location>
</feature>
<dbReference type="AlphaFoldDB" id="A0A5C5SA79"/>
<evidence type="ECO:0000256" key="16">
    <source>
        <dbReference type="SAM" id="SignalP"/>
    </source>
</evidence>
<evidence type="ECO:0000256" key="8">
    <source>
        <dbReference type="ARBA" id="ARBA00022801"/>
    </source>
</evidence>
<protein>
    <recommendedName>
        <fullName evidence="4">serine-type D-Ala-D-Ala carboxypeptidase</fullName>
        <ecNumber evidence="4">3.4.16.4</ecNumber>
    </recommendedName>
</protein>
<evidence type="ECO:0000256" key="11">
    <source>
        <dbReference type="ARBA" id="ARBA00023316"/>
    </source>
</evidence>
<proteinExistence type="inferred from homology"/>
<evidence type="ECO:0000256" key="12">
    <source>
        <dbReference type="ARBA" id="ARBA00034000"/>
    </source>
</evidence>
<evidence type="ECO:0000256" key="4">
    <source>
        <dbReference type="ARBA" id="ARBA00012448"/>
    </source>
</evidence>
<dbReference type="RefSeq" id="WP_146567600.1">
    <property type="nucleotide sequence ID" value="NZ_VOHL01000004.1"/>
</dbReference>
<feature type="active site" description="Proton acceptor" evidence="13">
    <location>
        <position position="59"/>
    </location>
</feature>
<dbReference type="Pfam" id="PF07943">
    <property type="entry name" value="PBP5_C"/>
    <property type="match status" value="1"/>
</dbReference>
<dbReference type="InterPro" id="IPR015956">
    <property type="entry name" value="Peniciliin-bd_prot_C_sf"/>
</dbReference>
<evidence type="ECO:0000256" key="7">
    <source>
        <dbReference type="ARBA" id="ARBA00022729"/>
    </source>
</evidence>
<evidence type="ECO:0000256" key="2">
    <source>
        <dbReference type="ARBA" id="ARBA00004752"/>
    </source>
</evidence>
<reference evidence="18 19" key="1">
    <citation type="submission" date="2019-08" db="EMBL/GenBank/DDBJ databases">
        <authorList>
            <person name="Lei W."/>
        </authorList>
    </citation>
    <scope>NUCLEOTIDE SEQUENCE [LARGE SCALE GENOMIC DNA]</scope>
    <source>
        <strain evidence="18 19">CCUG 66496</strain>
    </source>
</reference>
<evidence type="ECO:0000256" key="1">
    <source>
        <dbReference type="ARBA" id="ARBA00003217"/>
    </source>
</evidence>
<evidence type="ECO:0000256" key="10">
    <source>
        <dbReference type="ARBA" id="ARBA00022984"/>
    </source>
</evidence>
<feature type="signal peptide" evidence="16">
    <location>
        <begin position="1"/>
        <end position="21"/>
    </location>
</feature>
<dbReference type="InterPro" id="IPR001967">
    <property type="entry name" value="Peptidase_S11_N"/>
</dbReference>
<dbReference type="SUPFAM" id="SSF56601">
    <property type="entry name" value="beta-lactamase/transpeptidase-like"/>
    <property type="match status" value="1"/>
</dbReference>
<dbReference type="GO" id="GO:0009252">
    <property type="term" value="P:peptidoglycan biosynthetic process"/>
    <property type="evidence" value="ECO:0007669"/>
    <property type="project" value="UniProtKB-UniPathway"/>
</dbReference>
<comment type="catalytic activity">
    <reaction evidence="12">
        <text>Preferential cleavage: (Ac)2-L-Lys-D-Ala-|-D-Ala. Also transpeptidation of peptidyl-alanyl moieties that are N-acyl substituents of D-alanine.</text>
        <dbReference type="EC" id="3.4.16.4"/>
    </reaction>
</comment>
<accession>A0A5C5SA79</accession>
<dbReference type="PRINTS" id="PR00725">
    <property type="entry name" value="DADACBPTASE1"/>
</dbReference>
<keyword evidence="10" id="KW-0573">Peptidoglycan synthesis</keyword>
<evidence type="ECO:0000256" key="13">
    <source>
        <dbReference type="PIRSR" id="PIRSR618044-1"/>
    </source>
</evidence>
<feature type="domain" description="Peptidase S11 D-Ala-D-Ala carboxypeptidase A C-terminal" evidence="17">
    <location>
        <begin position="293"/>
        <end position="392"/>
    </location>
</feature>
<dbReference type="Proteomes" id="UP000317430">
    <property type="component" value="Unassembled WGS sequence"/>
</dbReference>
<dbReference type="PANTHER" id="PTHR21581:SF11">
    <property type="entry name" value="D-ALANYL-D-ALANINE CARBOXYPEPTIDASE DACA"/>
    <property type="match status" value="1"/>
</dbReference>
<dbReference type="InterPro" id="IPR037167">
    <property type="entry name" value="Peptidase_S11_C_sf"/>
</dbReference>
<keyword evidence="8" id="KW-0378">Hydrolase</keyword>
<dbReference type="GO" id="GO:0009002">
    <property type="term" value="F:serine-type D-Ala-D-Ala carboxypeptidase activity"/>
    <property type="evidence" value="ECO:0007669"/>
    <property type="project" value="UniProtKB-EC"/>
</dbReference>
<dbReference type="UniPathway" id="UPA00219"/>
<dbReference type="SMART" id="SM00936">
    <property type="entry name" value="PBP5_C"/>
    <property type="match status" value="1"/>
</dbReference>
<dbReference type="OrthoDB" id="9791132at2"/>
<dbReference type="SUPFAM" id="SSF69189">
    <property type="entry name" value="Penicillin-binding protein associated domain"/>
    <property type="match status" value="1"/>
</dbReference>
<comment type="caution">
    <text evidence="18">The sequence shown here is derived from an EMBL/GenBank/DDBJ whole genome shotgun (WGS) entry which is preliminary data.</text>
</comment>
<dbReference type="GO" id="GO:0008360">
    <property type="term" value="P:regulation of cell shape"/>
    <property type="evidence" value="ECO:0007669"/>
    <property type="project" value="UniProtKB-KW"/>
</dbReference>
<evidence type="ECO:0000259" key="17">
    <source>
        <dbReference type="SMART" id="SM00936"/>
    </source>
</evidence>
<dbReference type="GO" id="GO:0071555">
    <property type="term" value="P:cell wall organization"/>
    <property type="evidence" value="ECO:0007669"/>
    <property type="project" value="UniProtKB-KW"/>
</dbReference>
<dbReference type="InterPro" id="IPR012907">
    <property type="entry name" value="Peptidase_S11_C"/>
</dbReference>
<evidence type="ECO:0000256" key="6">
    <source>
        <dbReference type="ARBA" id="ARBA00022670"/>
    </source>
</evidence>
<dbReference type="EC" id="3.4.16.4" evidence="4"/>
<name>A0A5C5SA79_9STRE</name>
<keyword evidence="9" id="KW-0133">Cell shape</keyword>
<keyword evidence="6" id="KW-0645">Protease</keyword>
<evidence type="ECO:0000256" key="5">
    <source>
        <dbReference type="ARBA" id="ARBA00022645"/>
    </source>
</evidence>
<comment type="similarity">
    <text evidence="3 15">Belongs to the peptidase S11 family.</text>
</comment>
<keyword evidence="19" id="KW-1185">Reference proteome</keyword>